<evidence type="ECO:0000313" key="1">
    <source>
        <dbReference type="EMBL" id="MER6615293.1"/>
    </source>
</evidence>
<reference evidence="1 2" key="1">
    <citation type="submission" date="2024-06" db="EMBL/GenBank/DDBJ databases">
        <title>The Natural Products Discovery Center: Release of the First 8490 Sequenced Strains for Exploring Actinobacteria Biosynthetic Diversity.</title>
        <authorList>
            <person name="Kalkreuter E."/>
            <person name="Kautsar S.A."/>
            <person name="Yang D."/>
            <person name="Bader C.D."/>
            <person name="Teijaro C.N."/>
            <person name="Fluegel L."/>
            <person name="Davis C.M."/>
            <person name="Simpson J.R."/>
            <person name="Lauterbach L."/>
            <person name="Steele A.D."/>
            <person name="Gui C."/>
            <person name="Meng S."/>
            <person name="Li G."/>
            <person name="Viehrig K."/>
            <person name="Ye F."/>
            <person name="Su P."/>
            <person name="Kiefer A.F."/>
            <person name="Nichols A."/>
            <person name="Cepeda A.J."/>
            <person name="Yan W."/>
            <person name="Fan B."/>
            <person name="Jiang Y."/>
            <person name="Adhikari A."/>
            <person name="Zheng C.-J."/>
            <person name="Schuster L."/>
            <person name="Cowan T.M."/>
            <person name="Smanski M.J."/>
            <person name="Chevrette M.G."/>
            <person name="De Carvalho L.P.S."/>
            <person name="Shen B."/>
        </authorList>
    </citation>
    <scope>NUCLEOTIDE SEQUENCE [LARGE SCALE GENOMIC DNA]</scope>
    <source>
        <strain evidence="1 2">NPDC000837</strain>
    </source>
</reference>
<dbReference type="Proteomes" id="UP001445472">
    <property type="component" value="Unassembled WGS sequence"/>
</dbReference>
<proteinExistence type="predicted"/>
<name>A0ABV1UWW7_9ACTN</name>
<gene>
    <name evidence="1" type="ORF">ABT276_18390</name>
</gene>
<evidence type="ECO:0008006" key="3">
    <source>
        <dbReference type="Google" id="ProtNLM"/>
    </source>
</evidence>
<evidence type="ECO:0000313" key="2">
    <source>
        <dbReference type="Proteomes" id="UP001445472"/>
    </source>
</evidence>
<keyword evidence="2" id="KW-1185">Reference proteome</keyword>
<dbReference type="RefSeq" id="WP_351976898.1">
    <property type="nucleotide sequence ID" value="NZ_JBEPBX010000015.1"/>
</dbReference>
<comment type="caution">
    <text evidence="1">The sequence shown here is derived from an EMBL/GenBank/DDBJ whole genome shotgun (WGS) entry which is preliminary data.</text>
</comment>
<sequence length="41" mass="4727">MADVPVGGVRQWVVAVRGDDERAGRRTVDHLAHERDLFRRK</sequence>
<dbReference type="EMBL" id="JBEPBX010000015">
    <property type="protein sequence ID" value="MER6615293.1"/>
    <property type="molecule type" value="Genomic_DNA"/>
</dbReference>
<protein>
    <recommendedName>
        <fullName evidence="3">Transposase</fullName>
    </recommendedName>
</protein>
<organism evidence="1 2">
    <name type="scientific">Streptomyces xantholiticus</name>
    <dbReference type="NCBI Taxonomy" id="68285"/>
    <lineage>
        <taxon>Bacteria</taxon>
        <taxon>Bacillati</taxon>
        <taxon>Actinomycetota</taxon>
        <taxon>Actinomycetes</taxon>
        <taxon>Kitasatosporales</taxon>
        <taxon>Streptomycetaceae</taxon>
        <taxon>Streptomyces</taxon>
    </lineage>
</organism>
<accession>A0ABV1UWW7</accession>